<reference evidence="2" key="2">
    <citation type="submission" date="2015-07" db="EMBL/GenBank/DDBJ databases">
        <title>Contrasting host-pathogen interactions and genome evolution in two generalist and specialist microsporidian pathogens of mosquitoes.</title>
        <authorList>
            <consortium name="The Broad Institute Genomics Platform"/>
            <consortium name="The Broad Institute Genome Sequencing Center for Infectious Disease"/>
            <person name="Cuomo C.A."/>
            <person name="Sanscrainte N.D."/>
            <person name="Goldberg J.M."/>
            <person name="Heiman D."/>
            <person name="Young S."/>
            <person name="Zeng Q."/>
            <person name="Becnel J.J."/>
            <person name="Birren B.W."/>
        </authorList>
    </citation>
    <scope>NUCLEOTIDE SEQUENCE [LARGE SCALE GENOMIC DNA]</scope>
    <source>
        <strain evidence="2">USNM 41457</strain>
    </source>
</reference>
<accession>J9D904</accession>
<reference evidence="1 2" key="1">
    <citation type="submission" date="2011-08" db="EMBL/GenBank/DDBJ databases">
        <authorList>
            <person name="Liu Z.J."/>
            <person name="Shi F.L."/>
            <person name="Lu J.Q."/>
            <person name="Li M."/>
            <person name="Wang Z.L."/>
        </authorList>
    </citation>
    <scope>NUCLEOTIDE SEQUENCE [LARGE SCALE GENOMIC DNA]</scope>
    <source>
        <strain evidence="1 2">USNM 41457</strain>
    </source>
</reference>
<name>J9D904_EDHAE</name>
<dbReference type="InParanoid" id="J9D904"/>
<dbReference type="HOGENOM" id="CLU_2306078_0_0_1"/>
<evidence type="ECO:0000313" key="2">
    <source>
        <dbReference type="Proteomes" id="UP000003163"/>
    </source>
</evidence>
<sequence length="113" mass="13321">MKMYETLKDLFNTLKMPRKKQKEELSVEIVEISESHEMSNDEASSIDLEAHKIEEELEEICKANIYNEMRWREECEKWDCVVNGYFADNKTVTVFKPINVPIKSDIDMITSLL</sequence>
<gene>
    <name evidence="1" type="ORF">EDEG_01717</name>
</gene>
<keyword evidence="2" id="KW-1185">Reference proteome</keyword>
<dbReference type="EMBL" id="AFBI03000026">
    <property type="protein sequence ID" value="EJW03984.1"/>
    <property type="molecule type" value="Genomic_DNA"/>
</dbReference>
<dbReference type="VEuPathDB" id="MicrosporidiaDB:EDEG_01717"/>
<dbReference type="AlphaFoldDB" id="J9D904"/>
<comment type="caution">
    <text evidence="1">The sequence shown here is derived from an EMBL/GenBank/DDBJ whole genome shotgun (WGS) entry which is preliminary data.</text>
</comment>
<organism evidence="1 2">
    <name type="scientific">Edhazardia aedis (strain USNM 41457)</name>
    <name type="common">Microsporidian parasite</name>
    <dbReference type="NCBI Taxonomy" id="1003232"/>
    <lineage>
        <taxon>Eukaryota</taxon>
        <taxon>Fungi</taxon>
        <taxon>Fungi incertae sedis</taxon>
        <taxon>Microsporidia</taxon>
        <taxon>Edhazardia</taxon>
    </lineage>
</organism>
<dbReference type="Proteomes" id="UP000003163">
    <property type="component" value="Unassembled WGS sequence"/>
</dbReference>
<protein>
    <submittedName>
        <fullName evidence="1">Uncharacterized protein</fullName>
    </submittedName>
</protein>
<evidence type="ECO:0000313" key="1">
    <source>
        <dbReference type="EMBL" id="EJW03984.1"/>
    </source>
</evidence>
<proteinExistence type="predicted"/>